<dbReference type="GO" id="GO:0005739">
    <property type="term" value="C:mitochondrion"/>
    <property type="evidence" value="ECO:0007669"/>
    <property type="project" value="TreeGrafter"/>
</dbReference>
<dbReference type="Proteomes" id="UP000836841">
    <property type="component" value="Unassembled WGS sequence"/>
</dbReference>
<keyword evidence="2" id="KW-0342">GTP-binding</keyword>
<organism evidence="3 4">
    <name type="scientific">Thlaspi arvense</name>
    <name type="common">Field penny-cress</name>
    <dbReference type="NCBI Taxonomy" id="13288"/>
    <lineage>
        <taxon>Eukaryota</taxon>
        <taxon>Viridiplantae</taxon>
        <taxon>Streptophyta</taxon>
        <taxon>Embryophyta</taxon>
        <taxon>Tracheophyta</taxon>
        <taxon>Spermatophyta</taxon>
        <taxon>Magnoliopsida</taxon>
        <taxon>eudicotyledons</taxon>
        <taxon>Gunneridae</taxon>
        <taxon>Pentapetalae</taxon>
        <taxon>rosids</taxon>
        <taxon>malvids</taxon>
        <taxon>Brassicales</taxon>
        <taxon>Brassicaceae</taxon>
        <taxon>Thlaspideae</taxon>
        <taxon>Thlaspi</taxon>
    </lineage>
</organism>
<dbReference type="PANTHER" id="PTHR43381:SF4">
    <property type="entry name" value="EUKARYOTIC TRANSLATION INITIATION FACTOR 5B"/>
    <property type="match status" value="1"/>
</dbReference>
<comment type="caution">
    <text evidence="3">The sequence shown here is derived from an EMBL/GenBank/DDBJ whole genome shotgun (WGS) entry which is preliminary data.</text>
</comment>
<accession>A0AAU9TCM4</accession>
<dbReference type="Gene3D" id="2.40.30.10">
    <property type="entry name" value="Translation factors"/>
    <property type="match status" value="1"/>
</dbReference>
<dbReference type="AlphaFoldDB" id="A0AAU9TCM4"/>
<evidence type="ECO:0000313" key="4">
    <source>
        <dbReference type="Proteomes" id="UP000836841"/>
    </source>
</evidence>
<evidence type="ECO:0000313" key="3">
    <source>
        <dbReference type="EMBL" id="CAH2080615.1"/>
    </source>
</evidence>
<name>A0AAU9TCM4_THLAR</name>
<sequence length="92" mass="10108">MRGKEVGETYNIMPTSAISDEGIPDLLLWLVQWTQKTMVERLTCSNEVQCTVLEVQVVEGHGTTIDIVLVNGVLHEGDQIVACGLQSIGQHM</sequence>
<dbReference type="EMBL" id="CAJVSB020000934">
    <property type="protein sequence ID" value="CAH2080615.1"/>
    <property type="molecule type" value="Genomic_DNA"/>
</dbReference>
<dbReference type="GO" id="GO:0005525">
    <property type="term" value="F:GTP binding"/>
    <property type="evidence" value="ECO:0007669"/>
    <property type="project" value="UniProtKB-KW"/>
</dbReference>
<protein>
    <submittedName>
        <fullName evidence="3">Uncharacterized protein</fullName>
    </submittedName>
</protein>
<dbReference type="InterPro" id="IPR009000">
    <property type="entry name" value="Transl_B-barrel_sf"/>
</dbReference>
<keyword evidence="4" id="KW-1185">Reference proteome</keyword>
<reference evidence="3 4" key="1">
    <citation type="submission" date="2022-03" db="EMBL/GenBank/DDBJ databases">
        <authorList>
            <person name="Nunn A."/>
            <person name="Chopra R."/>
            <person name="Nunn A."/>
            <person name="Contreras Garrido A."/>
        </authorList>
    </citation>
    <scope>NUCLEOTIDE SEQUENCE [LARGE SCALE GENOMIC DNA]</scope>
</reference>
<dbReference type="InterPro" id="IPR015760">
    <property type="entry name" value="TIF_IF2"/>
</dbReference>
<dbReference type="GO" id="GO:0003743">
    <property type="term" value="F:translation initiation factor activity"/>
    <property type="evidence" value="ECO:0007669"/>
    <property type="project" value="TreeGrafter"/>
</dbReference>
<keyword evidence="1" id="KW-0547">Nucleotide-binding</keyword>
<gene>
    <name evidence="3" type="ORF">TAV2_LOCUS26318</name>
</gene>
<proteinExistence type="predicted"/>
<dbReference type="PANTHER" id="PTHR43381">
    <property type="entry name" value="TRANSLATION INITIATION FACTOR IF-2-RELATED"/>
    <property type="match status" value="1"/>
</dbReference>
<evidence type="ECO:0000256" key="1">
    <source>
        <dbReference type="ARBA" id="ARBA00022741"/>
    </source>
</evidence>
<evidence type="ECO:0000256" key="2">
    <source>
        <dbReference type="ARBA" id="ARBA00023134"/>
    </source>
</evidence>
<dbReference type="SUPFAM" id="SSF50447">
    <property type="entry name" value="Translation proteins"/>
    <property type="match status" value="1"/>
</dbReference>